<protein>
    <submittedName>
        <fullName evidence="1">Uncharacterized protein</fullName>
    </submittedName>
</protein>
<dbReference type="OrthoDB" id="5198031at2"/>
<gene>
    <name evidence="1" type="ORF">FEF26_04835</name>
</gene>
<organism evidence="1 2">
    <name type="scientific">Nesterenkonia salmonea</name>
    <dbReference type="NCBI Taxonomy" id="1804987"/>
    <lineage>
        <taxon>Bacteria</taxon>
        <taxon>Bacillati</taxon>
        <taxon>Actinomycetota</taxon>
        <taxon>Actinomycetes</taxon>
        <taxon>Micrococcales</taxon>
        <taxon>Micrococcaceae</taxon>
        <taxon>Nesterenkonia</taxon>
    </lineage>
</organism>
<dbReference type="AlphaFoldDB" id="A0A5R9BCZ2"/>
<evidence type="ECO:0000313" key="1">
    <source>
        <dbReference type="EMBL" id="TLP98486.1"/>
    </source>
</evidence>
<dbReference type="EMBL" id="VAVZ01000009">
    <property type="protein sequence ID" value="TLP98486.1"/>
    <property type="molecule type" value="Genomic_DNA"/>
</dbReference>
<dbReference type="RefSeq" id="WP_138252409.1">
    <property type="nucleotide sequence ID" value="NZ_VAVZ01000009.1"/>
</dbReference>
<reference evidence="1 2" key="1">
    <citation type="submission" date="2019-05" db="EMBL/GenBank/DDBJ databases">
        <title>Nesterenkonia sp. GY074 isolated from the Southern Atlantic Ocean.</title>
        <authorList>
            <person name="Zhang G."/>
        </authorList>
    </citation>
    <scope>NUCLEOTIDE SEQUENCE [LARGE SCALE GENOMIC DNA]</scope>
    <source>
        <strain evidence="1 2">GY074</strain>
    </source>
</reference>
<evidence type="ECO:0000313" key="2">
    <source>
        <dbReference type="Proteomes" id="UP000310458"/>
    </source>
</evidence>
<sequence length="175" mass="19874">MRTQANAATQQLHAAQKQAEIARQQFETDSAIRERAQAESVAGWTETSLGDDGEENLHVVLQNTSSAPVYDVRFAVFFPNLKGDECRYAGSPKFLPPTGKENEWNEIAAGAQEYWKHEWLKRRKKNRRPLVELLFHDSTGAAWIRSHEGVLSEYRGTKKYPDYWTKSGGRPLIGP</sequence>
<dbReference type="Proteomes" id="UP000310458">
    <property type="component" value="Unassembled WGS sequence"/>
</dbReference>
<accession>A0A5R9BCZ2</accession>
<keyword evidence="2" id="KW-1185">Reference proteome</keyword>
<comment type="caution">
    <text evidence="1">The sequence shown here is derived from an EMBL/GenBank/DDBJ whole genome shotgun (WGS) entry which is preliminary data.</text>
</comment>
<proteinExistence type="predicted"/>
<name>A0A5R9BCZ2_9MICC</name>